<evidence type="ECO:0000313" key="2">
    <source>
        <dbReference type="Proteomes" id="UP000008639"/>
    </source>
</evidence>
<dbReference type="STRING" id="930171.Asphe3_39450"/>
<dbReference type="HOGENOM" id="CLU_084449_0_0_11"/>
<protein>
    <submittedName>
        <fullName evidence="1">Uncharacterized protein</fullName>
    </submittedName>
</protein>
<dbReference type="RefSeq" id="WP_013602912.1">
    <property type="nucleotide sequence ID" value="NC_015145.1"/>
</dbReference>
<sequence>MESKKRGLVVVTPSYAPDSELCRDLNRSVLQWTPPDVQHHIIVPHQDLGVFRMLANNRTVIHDDREFLSSTIRRLPLLNLWMNKRRPWLPVRGWITQQLLKLSAAATLDAEAILLVDSDMVFVSSTGLKSFQQNGAPVLYRKPGAVHSGLPRHRQWLESAHHLLGLEQPGPEDLTDYICWPCAWDPRTVRSMLRRVEDVTGLPWQSAIACQLHFSEMMLYGAYVDGVLGGAPATTSSMNSVIYSAETPLSPAEISALLNRATGTVQAVMISAKSGIAYDVRAKALQEYADSSSRAGGLQ</sequence>
<proteinExistence type="predicted"/>
<dbReference type="Pfam" id="PF20102">
    <property type="entry name" value="DUF6492"/>
    <property type="match status" value="1"/>
</dbReference>
<dbReference type="AlphaFoldDB" id="F0MA46"/>
<name>F0MA46_PSEPM</name>
<organism evidence="1 2">
    <name type="scientific">Pseudarthrobacter phenanthrenivorans (strain DSM 18606 / JCM 16027 / LMG 23796 / Sphe3)</name>
    <name type="common">Arthrobacter phenanthrenivorans</name>
    <dbReference type="NCBI Taxonomy" id="930171"/>
    <lineage>
        <taxon>Bacteria</taxon>
        <taxon>Bacillati</taxon>
        <taxon>Actinomycetota</taxon>
        <taxon>Actinomycetes</taxon>
        <taxon>Micrococcales</taxon>
        <taxon>Micrococcaceae</taxon>
        <taxon>Pseudarthrobacter</taxon>
    </lineage>
</organism>
<dbReference type="KEGG" id="apn:Asphe3_39450"/>
<gene>
    <name evidence="1" type="ordered locus">Asphe3_39450</name>
</gene>
<evidence type="ECO:0000313" key="1">
    <source>
        <dbReference type="EMBL" id="ADX75033.1"/>
    </source>
</evidence>
<dbReference type="eggNOG" id="ENOG502Z99M">
    <property type="taxonomic scope" value="Bacteria"/>
</dbReference>
<accession>F0MA46</accession>
<dbReference type="InterPro" id="IPR045499">
    <property type="entry name" value="DUF6492"/>
</dbReference>
<dbReference type="EMBL" id="CP002379">
    <property type="protein sequence ID" value="ADX75033.1"/>
    <property type="molecule type" value="Genomic_DNA"/>
</dbReference>
<reference evidence="1 2" key="1">
    <citation type="journal article" date="2011" name="Stand. Genomic Sci.">
        <title>Complete genome sequence of Arthrobacter phenanthrenivorans type strain (Sphe3).</title>
        <authorList>
            <person name="Kallimanis A."/>
            <person name="Labutti K.M."/>
            <person name="Lapidus A."/>
            <person name="Clum A."/>
            <person name="Lykidis A."/>
            <person name="Mavromatis K."/>
            <person name="Pagani I."/>
            <person name="Liolios K."/>
            <person name="Ivanova N."/>
            <person name="Goodwin L."/>
            <person name="Pitluck S."/>
            <person name="Chen A."/>
            <person name="Palaniappan K."/>
            <person name="Markowitz V."/>
            <person name="Bristow J."/>
            <person name="Velentzas A.D."/>
            <person name="Perisynakis A."/>
            <person name="Ouzounis C.C."/>
            <person name="Kyrpides N.C."/>
            <person name="Koukkou A.I."/>
            <person name="Drainas C."/>
        </authorList>
    </citation>
    <scope>NUCLEOTIDE SEQUENCE [LARGE SCALE GENOMIC DNA]</scope>
    <source>
        <strain evidence="2">DSM 18606 / JCM 16027 / LMG 23796 / Sphe3</strain>
    </source>
</reference>
<dbReference type="Proteomes" id="UP000008639">
    <property type="component" value="Chromosome"/>
</dbReference>